<keyword evidence="2" id="KW-1185">Reference proteome</keyword>
<dbReference type="Proteomes" id="UP000307326">
    <property type="component" value="Segment"/>
</dbReference>
<protein>
    <submittedName>
        <fullName evidence="1">Uncharacterized protein</fullName>
    </submittedName>
</protein>
<dbReference type="EMBL" id="MK618715">
    <property type="protein sequence ID" value="QBQ72189.1"/>
    <property type="molecule type" value="Genomic_DNA"/>
</dbReference>
<proteinExistence type="predicted"/>
<accession>A0A482MG60</accession>
<evidence type="ECO:0000313" key="1">
    <source>
        <dbReference type="EMBL" id="QBQ72189.1"/>
    </source>
</evidence>
<name>A0A482MG60_9CAUD</name>
<evidence type="ECO:0000313" key="2">
    <source>
        <dbReference type="Proteomes" id="UP000307326"/>
    </source>
</evidence>
<gene>
    <name evidence="1" type="ORF">CPT_Parlo_040</name>
</gene>
<sequence>MNDEVIGIGSLNGWTRSQATQEYSEIVKAAEQGGKSLDEWDAMRDVLCKLYVGTSCERFSTLVRLFLFGRFQRLMFKDMGGADDQ</sequence>
<reference evidence="2" key="1">
    <citation type="submission" date="2019-03" db="EMBL/GenBank/DDBJ databases">
        <authorList>
            <person name="Bockoven R."/>
            <person name="Gutierrez J."/>
            <person name="Newkirk H."/>
            <person name="Liu M."/>
            <person name="Ramsey J."/>
            <person name="Cahill J."/>
        </authorList>
    </citation>
    <scope>NUCLEOTIDE SEQUENCE [LARGE SCALE GENOMIC DNA]</scope>
</reference>
<organism evidence="1 2">
    <name type="scientific">Serratia phage Parlo</name>
    <dbReference type="NCBI Taxonomy" id="2557554"/>
    <lineage>
        <taxon>Viruses</taxon>
        <taxon>Duplodnaviria</taxon>
        <taxon>Heunggongvirae</taxon>
        <taxon>Uroviricota</taxon>
        <taxon>Caudoviricetes</taxon>
        <taxon>Parlovirus</taxon>
        <taxon>Parlovirus parlo</taxon>
    </lineage>
</organism>